<dbReference type="Proteomes" id="UP000676428">
    <property type="component" value="Chromosome"/>
</dbReference>
<dbReference type="InterPro" id="IPR021675">
    <property type="entry name" value="DUF3261"/>
</dbReference>
<dbReference type="EMBL" id="CP074572">
    <property type="protein sequence ID" value="QVK21907.1"/>
    <property type="molecule type" value="Genomic_DNA"/>
</dbReference>
<proteinExistence type="predicted"/>
<dbReference type="RefSeq" id="WP_213680568.1">
    <property type="nucleotide sequence ID" value="NZ_CP074572.1"/>
</dbReference>
<name>A0ABX8DDR0_9GAMM</name>
<evidence type="ECO:0000313" key="2">
    <source>
        <dbReference type="Proteomes" id="UP000676428"/>
    </source>
</evidence>
<dbReference type="Pfam" id="PF11659">
    <property type="entry name" value="DUF3261"/>
    <property type="match status" value="1"/>
</dbReference>
<sequence>MRWILYLLLLGSISGCQSRQNWQQTCVPLAATANYCLAPLPWQQHLTAIPADMAQQVRFEHKGKAQELLVQLQFSPSSEIMVGLAPLGQSLFTLRYDGNTLVSEHSVLLSGGFRGDYLMAIQQLVYWPTAMVQQAIPSAAVRDFRCQQHYCRELTLNGKILVSIHYTQTPSWLSPATVELPDADVRLTLQPM</sequence>
<reference evidence="1 2" key="1">
    <citation type="journal article" date="2012" name="Int. J. Syst. Evol. Microbiol.">
        <title>Shewanella dokdonensis sp. nov., isolated from seawater.</title>
        <authorList>
            <person name="Sung H.R."/>
            <person name="Yoon J.H."/>
            <person name="Ghim S.Y."/>
        </authorList>
    </citation>
    <scope>NUCLEOTIDE SEQUENCE [LARGE SCALE GENOMIC DNA]</scope>
    <source>
        <strain evidence="1 2">DSM 23626</strain>
    </source>
</reference>
<gene>
    <name evidence="1" type="ORF">KHX94_10235</name>
</gene>
<protein>
    <submittedName>
        <fullName evidence="1">DUF3261 domain-containing protein</fullName>
    </submittedName>
</protein>
<keyword evidence="2" id="KW-1185">Reference proteome</keyword>
<evidence type="ECO:0000313" key="1">
    <source>
        <dbReference type="EMBL" id="QVK21907.1"/>
    </source>
</evidence>
<organism evidence="1 2">
    <name type="scientific">Shewanella dokdonensis</name>
    <dbReference type="NCBI Taxonomy" id="712036"/>
    <lineage>
        <taxon>Bacteria</taxon>
        <taxon>Pseudomonadati</taxon>
        <taxon>Pseudomonadota</taxon>
        <taxon>Gammaproteobacteria</taxon>
        <taxon>Alteromonadales</taxon>
        <taxon>Shewanellaceae</taxon>
        <taxon>Shewanella</taxon>
    </lineage>
</organism>
<accession>A0ABX8DDR0</accession>
<dbReference type="PROSITE" id="PS51257">
    <property type="entry name" value="PROKAR_LIPOPROTEIN"/>
    <property type="match status" value="1"/>
</dbReference>